<evidence type="ECO:0000256" key="1">
    <source>
        <dbReference type="ARBA" id="ARBA00023054"/>
    </source>
</evidence>
<sequence>MDKREEETTDTFICCAQQIQDLKSSLADATTLITNKEAEVSAVEANVSKLTAKPPPQAAYLSIFDQAVGVQLNSLTTRLERVQQGFADIKLTEDDPPNEQIQLVERSILAVRVPDLTVPPKPYTFVEDFARIENTLHSLSDDIHDRLVATRSVEVDQQSRLRAAQLEKTMRWWSDCTANWREKWALLRDERNQLKDELRHARKTLELANQTIKQLQCEHHLQSTGCSSPSQPFPPFEFEHGSVAPIHSRLHAGQYRAQSSPLEMESGVKS</sequence>
<protein>
    <submittedName>
        <fullName evidence="3">Uncharacterized protein</fullName>
    </submittedName>
</protein>
<dbReference type="PANTHER" id="PTHR46292:SF1">
    <property type="entry name" value="COILED-COIL DOMAIN-CONTAINING PROTEIN 102A"/>
    <property type="match status" value="1"/>
</dbReference>
<dbReference type="EMBL" id="JTDF01021153">
    <property type="protein sequence ID" value="KAF8562219.1"/>
    <property type="molecule type" value="Genomic_DNA"/>
</dbReference>
<dbReference type="Proteomes" id="UP000699462">
    <property type="component" value="Unassembled WGS sequence"/>
</dbReference>
<evidence type="ECO:0000256" key="2">
    <source>
        <dbReference type="SAM" id="Coils"/>
    </source>
</evidence>
<dbReference type="AlphaFoldDB" id="A0A8T0D2W5"/>
<evidence type="ECO:0000313" key="3">
    <source>
        <dbReference type="EMBL" id="KAF8562219.1"/>
    </source>
</evidence>
<dbReference type="PANTHER" id="PTHR46292">
    <property type="entry name" value="COILED-COIL DOMAIN-CONTAINING PROTEIN 102A"/>
    <property type="match status" value="1"/>
</dbReference>
<feature type="coiled-coil region" evidence="2">
    <location>
        <begin position="19"/>
        <end position="53"/>
    </location>
</feature>
<keyword evidence="1 2" id="KW-0175">Coiled coil</keyword>
<evidence type="ECO:0000313" key="4">
    <source>
        <dbReference type="Proteomes" id="UP000699462"/>
    </source>
</evidence>
<proteinExistence type="predicted"/>
<accession>A0A8T0D2W5</accession>
<dbReference type="OrthoDB" id="5984396at2759"/>
<organism evidence="3 4">
    <name type="scientific">Paragonimus westermani</name>
    <dbReference type="NCBI Taxonomy" id="34504"/>
    <lineage>
        <taxon>Eukaryota</taxon>
        <taxon>Metazoa</taxon>
        <taxon>Spiralia</taxon>
        <taxon>Lophotrochozoa</taxon>
        <taxon>Platyhelminthes</taxon>
        <taxon>Trematoda</taxon>
        <taxon>Digenea</taxon>
        <taxon>Plagiorchiida</taxon>
        <taxon>Troglotremata</taxon>
        <taxon>Troglotrematidae</taxon>
        <taxon>Paragonimus</taxon>
    </lineage>
</organism>
<keyword evidence="4" id="KW-1185">Reference proteome</keyword>
<feature type="coiled-coil region" evidence="2">
    <location>
        <begin position="184"/>
        <end position="218"/>
    </location>
</feature>
<comment type="caution">
    <text evidence="3">The sequence shown here is derived from an EMBL/GenBank/DDBJ whole genome shotgun (WGS) entry which is preliminary data.</text>
</comment>
<gene>
    <name evidence="3" type="ORF">P879_11292</name>
</gene>
<name>A0A8T0D2W5_9TREM</name>
<reference evidence="3 4" key="1">
    <citation type="submission" date="2019-07" db="EMBL/GenBank/DDBJ databases">
        <title>Annotation for the trematode Paragonimus westermani.</title>
        <authorList>
            <person name="Choi Y.-J."/>
        </authorList>
    </citation>
    <scope>NUCLEOTIDE SEQUENCE [LARGE SCALE GENOMIC DNA]</scope>
    <source>
        <strain evidence="3">180907_Pwestermani</strain>
    </source>
</reference>